<feature type="region of interest" description="Disordered" evidence="1">
    <location>
        <begin position="140"/>
        <end position="174"/>
    </location>
</feature>
<feature type="compositionally biased region" description="Polar residues" evidence="1">
    <location>
        <begin position="189"/>
        <end position="214"/>
    </location>
</feature>
<sequence length="387" mass="44551">MGNWRHRPPRRIYRQEKLPSVYPLPYHPEPPPPSGFCKDGIPYWEKQFCTLVGSIPWWKVADAKRYMYGNSNVLNWNDSAGEEAFQNAKQRFWADINGLSCDISLPDPSIYIDEIDWYPLIDPELMKEVDCEYFAPDEEEGNGKFGRRNKNTKYSAVVPPDGHNRVPNNSRNPWECDNIQGSGDLKNTVQGRNQWNTNGDNPWESGSTQGNGSMEKNAWEDSRDKSWGWNQMGDNITLSKGWDNDVKPWEGGCQGVASVEGNRWVDPICKSWGYNQQESKNVDHSENRWEGGPSQNNKSLKDRGWRDRGGDEWGWKQWGSQNNQKNNLDFRIVNSGSGARNQGGHKRERPHEYISGYKSSRFQGSDYQTGNCWSRGNNRKRVSFARV</sequence>
<evidence type="ECO:0000313" key="2">
    <source>
        <dbReference type="EMBL" id="ONI20642.1"/>
    </source>
</evidence>
<dbReference type="PANTHER" id="PTHR34567">
    <property type="entry name" value="FK506-BINDING-LIKE PROTEIN"/>
    <property type="match status" value="1"/>
</dbReference>
<dbReference type="AlphaFoldDB" id="A0A251QA29"/>
<feature type="region of interest" description="Disordered" evidence="1">
    <location>
        <begin position="277"/>
        <end position="328"/>
    </location>
</feature>
<name>A0A251QA29_PRUPE</name>
<dbReference type="OrthoDB" id="1888797at2759"/>
<dbReference type="Proteomes" id="UP000006882">
    <property type="component" value="Chromosome G2"/>
</dbReference>
<evidence type="ECO:0000256" key="1">
    <source>
        <dbReference type="SAM" id="MobiDB-lite"/>
    </source>
</evidence>
<feature type="region of interest" description="Disordered" evidence="1">
    <location>
        <begin position="189"/>
        <end position="232"/>
    </location>
</feature>
<protein>
    <submittedName>
        <fullName evidence="2">Uncharacterized protein</fullName>
    </submittedName>
</protein>
<feature type="compositionally biased region" description="Basic and acidic residues" evidence="1">
    <location>
        <begin position="299"/>
        <end position="314"/>
    </location>
</feature>
<reference evidence="2 3" key="1">
    <citation type="journal article" date="2013" name="Nat. Genet.">
        <title>The high-quality draft genome of peach (Prunus persica) identifies unique patterns of genetic diversity, domestication and genome evolution.</title>
        <authorList>
            <consortium name="International Peach Genome Initiative"/>
            <person name="Verde I."/>
            <person name="Abbott A.G."/>
            <person name="Scalabrin S."/>
            <person name="Jung S."/>
            <person name="Shu S."/>
            <person name="Marroni F."/>
            <person name="Zhebentyayeva T."/>
            <person name="Dettori M.T."/>
            <person name="Grimwood J."/>
            <person name="Cattonaro F."/>
            <person name="Zuccolo A."/>
            <person name="Rossini L."/>
            <person name="Jenkins J."/>
            <person name="Vendramin E."/>
            <person name="Meisel L.A."/>
            <person name="Decroocq V."/>
            <person name="Sosinski B."/>
            <person name="Prochnik S."/>
            <person name="Mitros T."/>
            <person name="Policriti A."/>
            <person name="Cipriani G."/>
            <person name="Dondini L."/>
            <person name="Ficklin S."/>
            <person name="Goodstein D.M."/>
            <person name="Xuan P."/>
            <person name="Del Fabbro C."/>
            <person name="Aramini V."/>
            <person name="Copetti D."/>
            <person name="Gonzalez S."/>
            <person name="Horner D.S."/>
            <person name="Falchi R."/>
            <person name="Lucas S."/>
            <person name="Mica E."/>
            <person name="Maldonado J."/>
            <person name="Lazzari B."/>
            <person name="Bielenberg D."/>
            <person name="Pirona R."/>
            <person name="Miculan M."/>
            <person name="Barakat A."/>
            <person name="Testolin R."/>
            <person name="Stella A."/>
            <person name="Tartarini S."/>
            <person name="Tonutti P."/>
            <person name="Arus P."/>
            <person name="Orellana A."/>
            <person name="Wells C."/>
            <person name="Main D."/>
            <person name="Vizzotto G."/>
            <person name="Silva H."/>
            <person name="Salamini F."/>
            <person name="Schmutz J."/>
            <person name="Morgante M."/>
            <person name="Rokhsar D.S."/>
        </authorList>
    </citation>
    <scope>NUCLEOTIDE SEQUENCE [LARGE SCALE GENOMIC DNA]</scope>
    <source>
        <strain evidence="3">cv. Nemared</strain>
    </source>
</reference>
<dbReference type="EMBL" id="CM007652">
    <property type="protein sequence ID" value="ONI20642.1"/>
    <property type="molecule type" value="Genomic_DNA"/>
</dbReference>
<dbReference type="Gramene" id="ONI20642">
    <property type="protein sequence ID" value="ONI20642"/>
    <property type="gene ID" value="PRUPE_2G026900"/>
</dbReference>
<feature type="compositionally biased region" description="Polar residues" evidence="1">
    <location>
        <begin position="318"/>
        <end position="327"/>
    </location>
</feature>
<accession>A0A251QA29</accession>
<feature type="compositionally biased region" description="Basic and acidic residues" evidence="1">
    <location>
        <begin position="217"/>
        <end position="226"/>
    </location>
</feature>
<dbReference type="STRING" id="3760.A0A251QA29"/>
<keyword evidence="3" id="KW-1185">Reference proteome</keyword>
<proteinExistence type="predicted"/>
<feature type="compositionally biased region" description="Basic and acidic residues" evidence="1">
    <location>
        <begin position="280"/>
        <end position="289"/>
    </location>
</feature>
<gene>
    <name evidence="2" type="ORF">PRUPE_2G026900</name>
</gene>
<dbReference type="PANTHER" id="PTHR34567:SF9">
    <property type="entry name" value="CONTAINING PROTEIN, PUTATIVE-RELATED"/>
    <property type="match status" value="1"/>
</dbReference>
<evidence type="ECO:0000313" key="3">
    <source>
        <dbReference type="Proteomes" id="UP000006882"/>
    </source>
</evidence>
<organism evidence="2 3">
    <name type="scientific">Prunus persica</name>
    <name type="common">Peach</name>
    <name type="synonym">Amygdalus persica</name>
    <dbReference type="NCBI Taxonomy" id="3760"/>
    <lineage>
        <taxon>Eukaryota</taxon>
        <taxon>Viridiplantae</taxon>
        <taxon>Streptophyta</taxon>
        <taxon>Embryophyta</taxon>
        <taxon>Tracheophyta</taxon>
        <taxon>Spermatophyta</taxon>
        <taxon>Magnoliopsida</taxon>
        <taxon>eudicotyledons</taxon>
        <taxon>Gunneridae</taxon>
        <taxon>Pentapetalae</taxon>
        <taxon>rosids</taxon>
        <taxon>fabids</taxon>
        <taxon>Rosales</taxon>
        <taxon>Rosaceae</taxon>
        <taxon>Amygdaloideae</taxon>
        <taxon>Amygdaleae</taxon>
        <taxon>Prunus</taxon>
    </lineage>
</organism>